<dbReference type="InterPro" id="IPR003607">
    <property type="entry name" value="HD/PDEase_dom"/>
</dbReference>
<dbReference type="Proteomes" id="UP000712673">
    <property type="component" value="Unassembled WGS sequence"/>
</dbReference>
<protein>
    <submittedName>
        <fullName evidence="2">HDOD domain-containing protein</fullName>
    </submittedName>
</protein>
<name>A0A937W2W8_UNCTE</name>
<proteinExistence type="predicted"/>
<dbReference type="InterPro" id="IPR006675">
    <property type="entry name" value="HDIG_dom"/>
</dbReference>
<comment type="caution">
    <text evidence="2">The sequence shown here is derived from an EMBL/GenBank/DDBJ whole genome shotgun (WGS) entry which is preliminary data.</text>
</comment>
<dbReference type="AlphaFoldDB" id="A0A937W2W8"/>
<dbReference type="PANTHER" id="PTHR33525">
    <property type="match status" value="1"/>
</dbReference>
<sequence>MRLPANHQETSATTRRSTIRKLLQDYEEIPTVPSLVETVTTLTEDVNSSIDALEQVIKTDPSCVARLLQMANTAFYGSGTNRMVTSVRRVILMFGFNAVKNLTLNLTTFDCFQTKNTEEIATVQTLRLHSLAVATLAQRIAKTSPRDIDDDLAFCAGLLHDIGRVVLLHLFPQEYHRMLTQMAGEPDVDMSKVEFDTFEVTHAVAGQWLGEHWHFPAPILQVIATHHSTHAANPLVATVMLANALVHKYGVGFGGTTRSSNISGLLRLLGLPPRHAEVYLRYLDEALPHLLELAPSP</sequence>
<organism evidence="2 3">
    <name type="scientific">Tectimicrobiota bacterium</name>
    <dbReference type="NCBI Taxonomy" id="2528274"/>
    <lineage>
        <taxon>Bacteria</taxon>
        <taxon>Pseudomonadati</taxon>
        <taxon>Nitrospinota/Tectimicrobiota group</taxon>
        <taxon>Candidatus Tectimicrobiota</taxon>
    </lineage>
</organism>
<accession>A0A937W2W8</accession>
<dbReference type="NCBIfam" id="TIGR00277">
    <property type="entry name" value="HDIG"/>
    <property type="match status" value="1"/>
</dbReference>
<gene>
    <name evidence="2" type="ORF">FJZ47_19430</name>
</gene>
<dbReference type="InterPro" id="IPR052340">
    <property type="entry name" value="RNase_Y/CdgJ"/>
</dbReference>
<dbReference type="PANTHER" id="PTHR33525:SF3">
    <property type="entry name" value="RIBONUCLEASE Y"/>
    <property type="match status" value="1"/>
</dbReference>
<evidence type="ECO:0000313" key="2">
    <source>
        <dbReference type="EMBL" id="MBM3225949.1"/>
    </source>
</evidence>
<dbReference type="InterPro" id="IPR013976">
    <property type="entry name" value="HDOD"/>
</dbReference>
<feature type="domain" description="HDOD" evidence="1">
    <location>
        <begin position="29"/>
        <end position="229"/>
    </location>
</feature>
<dbReference type="SUPFAM" id="SSF109604">
    <property type="entry name" value="HD-domain/PDEase-like"/>
    <property type="match status" value="1"/>
</dbReference>
<dbReference type="PROSITE" id="PS51833">
    <property type="entry name" value="HDOD"/>
    <property type="match status" value="1"/>
</dbReference>
<evidence type="ECO:0000313" key="3">
    <source>
        <dbReference type="Proteomes" id="UP000712673"/>
    </source>
</evidence>
<dbReference type="EMBL" id="VGLS01000735">
    <property type="protein sequence ID" value="MBM3225949.1"/>
    <property type="molecule type" value="Genomic_DNA"/>
</dbReference>
<dbReference type="SMART" id="SM00471">
    <property type="entry name" value="HDc"/>
    <property type="match status" value="1"/>
</dbReference>
<dbReference type="CDD" id="cd00077">
    <property type="entry name" value="HDc"/>
    <property type="match status" value="1"/>
</dbReference>
<reference evidence="2" key="1">
    <citation type="submission" date="2019-03" db="EMBL/GenBank/DDBJ databases">
        <title>Lake Tanganyika Metagenome-Assembled Genomes (MAGs).</title>
        <authorList>
            <person name="Tran P."/>
        </authorList>
    </citation>
    <scope>NUCLEOTIDE SEQUENCE</scope>
    <source>
        <strain evidence="2">K_DeepCast_65m_m2_066</strain>
    </source>
</reference>
<evidence type="ECO:0000259" key="1">
    <source>
        <dbReference type="PROSITE" id="PS51833"/>
    </source>
</evidence>
<dbReference type="Pfam" id="PF08668">
    <property type="entry name" value="HDOD"/>
    <property type="match status" value="1"/>
</dbReference>
<dbReference type="Gene3D" id="1.10.3210.10">
    <property type="entry name" value="Hypothetical protein af1432"/>
    <property type="match status" value="1"/>
</dbReference>